<sequence>MALATIYTTATPAAAAIGLYFFVRNHSTNQETGVRGYITNFLAEVKKEVKSGQVPKLAPHFDGLNSFETLVGH</sequence>
<dbReference type="Gramene" id="OE9A042643T1">
    <property type="protein sequence ID" value="OE9A042643C1"/>
    <property type="gene ID" value="OE9A042643"/>
</dbReference>
<keyword evidence="2" id="KW-1185">Reference proteome</keyword>
<name>A0A8S0QJP0_OLEEU</name>
<organism evidence="1 2">
    <name type="scientific">Olea europaea subsp. europaea</name>
    <dbReference type="NCBI Taxonomy" id="158383"/>
    <lineage>
        <taxon>Eukaryota</taxon>
        <taxon>Viridiplantae</taxon>
        <taxon>Streptophyta</taxon>
        <taxon>Embryophyta</taxon>
        <taxon>Tracheophyta</taxon>
        <taxon>Spermatophyta</taxon>
        <taxon>Magnoliopsida</taxon>
        <taxon>eudicotyledons</taxon>
        <taxon>Gunneridae</taxon>
        <taxon>Pentapetalae</taxon>
        <taxon>asterids</taxon>
        <taxon>lamiids</taxon>
        <taxon>Lamiales</taxon>
        <taxon>Oleaceae</taxon>
        <taxon>Oleeae</taxon>
        <taxon>Olea</taxon>
    </lineage>
</organism>
<dbReference type="EMBL" id="CACTIH010001849">
    <property type="protein sequence ID" value="CAA2965836.1"/>
    <property type="molecule type" value="Genomic_DNA"/>
</dbReference>
<protein>
    <submittedName>
        <fullName evidence="1">Uncharacterized protein</fullName>
    </submittedName>
</protein>
<dbReference type="Proteomes" id="UP000594638">
    <property type="component" value="Unassembled WGS sequence"/>
</dbReference>
<evidence type="ECO:0000313" key="2">
    <source>
        <dbReference type="Proteomes" id="UP000594638"/>
    </source>
</evidence>
<gene>
    <name evidence="1" type="ORF">OLEA9_A042643</name>
</gene>
<reference evidence="1 2" key="1">
    <citation type="submission" date="2019-12" db="EMBL/GenBank/DDBJ databases">
        <authorList>
            <person name="Alioto T."/>
            <person name="Alioto T."/>
            <person name="Gomez Garrido J."/>
        </authorList>
    </citation>
    <scope>NUCLEOTIDE SEQUENCE [LARGE SCALE GENOMIC DNA]</scope>
</reference>
<dbReference type="AlphaFoldDB" id="A0A8S0QJP0"/>
<comment type="caution">
    <text evidence="1">The sequence shown here is derived from an EMBL/GenBank/DDBJ whole genome shotgun (WGS) entry which is preliminary data.</text>
</comment>
<accession>A0A8S0QJP0</accession>
<proteinExistence type="predicted"/>
<evidence type="ECO:0000313" key="1">
    <source>
        <dbReference type="EMBL" id="CAA2965836.1"/>
    </source>
</evidence>
<dbReference type="OrthoDB" id="846204at2759"/>